<dbReference type="InterPro" id="IPR003439">
    <property type="entry name" value="ABC_transporter-like_ATP-bd"/>
</dbReference>
<gene>
    <name evidence="6" type="ordered locus">MLP_18480</name>
</gene>
<dbReference type="Proteomes" id="UP000007947">
    <property type="component" value="Chromosome"/>
</dbReference>
<dbReference type="GO" id="GO:0015418">
    <property type="term" value="F:ABC-type quaternary ammonium compound transporting activity"/>
    <property type="evidence" value="ECO:0007669"/>
    <property type="project" value="UniProtKB-EC"/>
</dbReference>
<proteinExistence type="predicted"/>
<dbReference type="EC" id="7.6.2.9" evidence="4"/>
<dbReference type="GO" id="GO:0043190">
    <property type="term" value="C:ATP-binding cassette (ABC) transporter complex"/>
    <property type="evidence" value="ECO:0007669"/>
    <property type="project" value="InterPro"/>
</dbReference>
<organism evidence="6 7">
    <name type="scientific">Microlunatus phosphovorus (strain ATCC 700054 / DSM 10555 / JCM 9379 / NBRC 101784 / NCIMB 13414 / VKM Ac-1990 / NM-1)</name>
    <dbReference type="NCBI Taxonomy" id="1032480"/>
    <lineage>
        <taxon>Bacteria</taxon>
        <taxon>Bacillati</taxon>
        <taxon>Actinomycetota</taxon>
        <taxon>Actinomycetes</taxon>
        <taxon>Propionibacteriales</taxon>
        <taxon>Propionibacteriaceae</taxon>
        <taxon>Microlunatus</taxon>
    </lineage>
</organism>
<dbReference type="SUPFAM" id="SSF50331">
    <property type="entry name" value="MOP-like"/>
    <property type="match status" value="1"/>
</dbReference>
<dbReference type="STRING" id="1032480.MLP_18480"/>
<protein>
    <recommendedName>
        <fullName evidence="4">ABC-type quaternary amine transporter</fullName>
        <ecNumber evidence="4">7.6.2.9</ecNumber>
    </recommendedName>
</protein>
<dbReference type="InterPro" id="IPR027417">
    <property type="entry name" value="P-loop_NTPase"/>
</dbReference>
<dbReference type="GO" id="GO:0005524">
    <property type="term" value="F:ATP binding"/>
    <property type="evidence" value="ECO:0007669"/>
    <property type="project" value="UniProtKB-KW"/>
</dbReference>
<dbReference type="PROSITE" id="PS50893">
    <property type="entry name" value="ABC_TRANSPORTER_2"/>
    <property type="match status" value="1"/>
</dbReference>
<dbReference type="SUPFAM" id="SSF52540">
    <property type="entry name" value="P-loop containing nucleoside triphosphate hydrolases"/>
    <property type="match status" value="1"/>
</dbReference>
<dbReference type="InterPro" id="IPR008995">
    <property type="entry name" value="Mo/tungstate-bd_C_term_dom"/>
</dbReference>
<evidence type="ECO:0000256" key="1">
    <source>
        <dbReference type="ARBA" id="ARBA00022448"/>
    </source>
</evidence>
<evidence type="ECO:0000256" key="4">
    <source>
        <dbReference type="ARBA" id="ARBA00066388"/>
    </source>
</evidence>
<evidence type="ECO:0000256" key="3">
    <source>
        <dbReference type="ARBA" id="ARBA00022840"/>
    </source>
</evidence>
<reference evidence="6 7" key="1">
    <citation type="submission" date="2011-05" db="EMBL/GenBank/DDBJ databases">
        <title>Whole genome sequence of Microlunatus phosphovorus NM-1.</title>
        <authorList>
            <person name="Hosoyama A."/>
            <person name="Sasaki K."/>
            <person name="Harada T."/>
            <person name="Igarashi R."/>
            <person name="Kawakoshi A."/>
            <person name="Sasagawa M."/>
            <person name="Fukada J."/>
            <person name="Nakamura S."/>
            <person name="Katano Y."/>
            <person name="Hanada S."/>
            <person name="Kamagata Y."/>
            <person name="Nakamura N."/>
            <person name="Yamazaki S."/>
            <person name="Fujita N."/>
        </authorList>
    </citation>
    <scope>NUCLEOTIDE SEQUENCE [LARGE SCALE GENOMIC DNA]</scope>
    <source>
        <strain evidence="7">ATCC 700054 / DSM 10555 / JCM 9379 / NBRC 101784 / NCIMB 13414 / VKM Ac-1990 / NM-1</strain>
    </source>
</reference>
<keyword evidence="2" id="KW-0547">Nucleotide-binding</keyword>
<dbReference type="InterPro" id="IPR050093">
    <property type="entry name" value="ABC_SmlMolc_Importer"/>
</dbReference>
<dbReference type="OrthoDB" id="3180400at2"/>
<dbReference type="InterPro" id="IPR003593">
    <property type="entry name" value="AAA+_ATPase"/>
</dbReference>
<keyword evidence="3 6" id="KW-0067">ATP-binding</keyword>
<dbReference type="AlphaFoldDB" id="F5XSI1"/>
<keyword evidence="7" id="KW-1185">Reference proteome</keyword>
<dbReference type="GO" id="GO:0016887">
    <property type="term" value="F:ATP hydrolysis activity"/>
    <property type="evidence" value="ECO:0007669"/>
    <property type="project" value="InterPro"/>
</dbReference>
<dbReference type="Gene3D" id="3.40.50.300">
    <property type="entry name" value="P-loop containing nucleotide triphosphate hydrolases"/>
    <property type="match status" value="1"/>
</dbReference>
<evidence type="ECO:0000259" key="5">
    <source>
        <dbReference type="PROSITE" id="PS50893"/>
    </source>
</evidence>
<evidence type="ECO:0000313" key="7">
    <source>
        <dbReference type="Proteomes" id="UP000007947"/>
    </source>
</evidence>
<dbReference type="Pfam" id="PF08402">
    <property type="entry name" value="TOBE_2"/>
    <property type="match status" value="1"/>
</dbReference>
<dbReference type="PANTHER" id="PTHR42781">
    <property type="entry name" value="SPERMIDINE/PUTRESCINE IMPORT ATP-BINDING PROTEIN POTA"/>
    <property type="match status" value="1"/>
</dbReference>
<dbReference type="eggNOG" id="COG3842">
    <property type="taxonomic scope" value="Bacteria"/>
</dbReference>
<dbReference type="HOGENOM" id="CLU_000604_1_1_11"/>
<dbReference type="InterPro" id="IPR013611">
    <property type="entry name" value="Transp-assoc_OB_typ2"/>
</dbReference>
<evidence type="ECO:0000256" key="2">
    <source>
        <dbReference type="ARBA" id="ARBA00022741"/>
    </source>
</evidence>
<dbReference type="SMART" id="SM00382">
    <property type="entry name" value="AAA"/>
    <property type="match status" value="1"/>
</dbReference>
<dbReference type="PANTHER" id="PTHR42781:SF4">
    <property type="entry name" value="SPERMIDINE_PUTRESCINE IMPORT ATP-BINDING PROTEIN POTA"/>
    <property type="match status" value="1"/>
</dbReference>
<name>F5XSI1_MICPN</name>
<accession>F5XSI1</accession>
<evidence type="ECO:0000313" key="6">
    <source>
        <dbReference type="EMBL" id="BAK34862.1"/>
    </source>
</evidence>
<dbReference type="FunFam" id="3.40.50.300:FF:000425">
    <property type="entry name" value="Probable ABC transporter, ATP-binding subunit"/>
    <property type="match status" value="1"/>
</dbReference>
<feature type="domain" description="ABC transporter" evidence="5">
    <location>
        <begin position="14"/>
        <end position="244"/>
    </location>
</feature>
<keyword evidence="1" id="KW-0813">Transport</keyword>
<dbReference type="PROSITE" id="PS00211">
    <property type="entry name" value="ABC_TRANSPORTER_1"/>
    <property type="match status" value="1"/>
</dbReference>
<dbReference type="EMBL" id="AP012204">
    <property type="protein sequence ID" value="BAK34862.1"/>
    <property type="molecule type" value="Genomic_DNA"/>
</dbReference>
<sequence>MMTTVDGAARGATVELREVTKRYGDKTVLDALDLDIVGGELLALLGPSGCGKTTTLRILAGLETATSGAVRIDGRDVTGESVTQRGIGIVFQAYSLFPHMTAAENVAYGLRIRKLSKAKRTARAMELLDSVGLTEHAEKFPRQLSGGQQQRVALVRALAIAPQVLLLDEPLSALDAKVRVQLREQIRYIQQTEGTTTLLVTHDQEEALTMADRVGVMNLGKMEQLGTPDDVYLNPATAFVSAFVGVVNRIPAQVQGDEASVLGRGLRLSPGSVVRSGAGHALVRPEDLVVEAAAGADSGISGPGSGPGSGTVTEAILRGPVTSLVVELGGVGPVRIDLPTHEAEAIGVGGRVRVSPRSTSVLVDVAAAVPGTHAPGDEAVAVG</sequence>
<dbReference type="Pfam" id="PF00005">
    <property type="entry name" value="ABC_tran"/>
    <property type="match status" value="1"/>
</dbReference>
<dbReference type="InterPro" id="IPR017871">
    <property type="entry name" value="ABC_transporter-like_CS"/>
</dbReference>
<dbReference type="KEGG" id="mph:MLP_18480"/>